<dbReference type="InterPro" id="IPR036291">
    <property type="entry name" value="NAD(P)-bd_dom_sf"/>
</dbReference>
<dbReference type="AlphaFoldDB" id="A0A238Y2X1"/>
<dbReference type="Proteomes" id="UP000198403">
    <property type="component" value="Unassembled WGS sequence"/>
</dbReference>
<dbReference type="PIRSF" id="PIRSF001439">
    <property type="entry name" value="CryM"/>
    <property type="match status" value="1"/>
</dbReference>
<dbReference type="Pfam" id="PF02423">
    <property type="entry name" value="OCD_Mu_crystall"/>
    <property type="match status" value="1"/>
</dbReference>
<proteinExistence type="predicted"/>
<dbReference type="EMBL" id="FZNO01000017">
    <property type="protein sequence ID" value="SNR65636.1"/>
    <property type="molecule type" value="Genomic_DNA"/>
</dbReference>
<dbReference type="GO" id="GO:0005737">
    <property type="term" value="C:cytoplasm"/>
    <property type="evidence" value="ECO:0007669"/>
    <property type="project" value="TreeGrafter"/>
</dbReference>
<reference evidence="1 2" key="1">
    <citation type="submission" date="2017-06" db="EMBL/GenBank/DDBJ databases">
        <authorList>
            <person name="Kim H.J."/>
            <person name="Triplett B.A."/>
        </authorList>
    </citation>
    <scope>NUCLEOTIDE SEQUENCE [LARGE SCALE GENOMIC DNA]</scope>
    <source>
        <strain evidence="1 2">DSM 44272</strain>
    </source>
</reference>
<dbReference type="Gene3D" id="3.30.1780.10">
    <property type="entry name" value="ornithine cyclodeaminase, domain 1"/>
    <property type="match status" value="1"/>
</dbReference>
<organism evidence="1 2">
    <name type="scientific">Blastococcus mobilis</name>
    <dbReference type="NCBI Taxonomy" id="1938746"/>
    <lineage>
        <taxon>Bacteria</taxon>
        <taxon>Bacillati</taxon>
        <taxon>Actinomycetota</taxon>
        <taxon>Actinomycetes</taxon>
        <taxon>Geodermatophilales</taxon>
        <taxon>Geodermatophilaceae</taxon>
        <taxon>Blastococcus</taxon>
    </lineage>
</organism>
<dbReference type="PANTHER" id="PTHR13812:SF19">
    <property type="entry name" value="KETIMINE REDUCTASE MU-CRYSTALLIN"/>
    <property type="match status" value="1"/>
</dbReference>
<evidence type="ECO:0000313" key="2">
    <source>
        <dbReference type="Proteomes" id="UP000198403"/>
    </source>
</evidence>
<dbReference type="PANTHER" id="PTHR13812">
    <property type="entry name" value="KETIMINE REDUCTASE MU-CRYSTALLIN"/>
    <property type="match status" value="1"/>
</dbReference>
<keyword evidence="2" id="KW-1185">Reference proteome</keyword>
<dbReference type="SUPFAM" id="SSF51735">
    <property type="entry name" value="NAD(P)-binding Rossmann-fold domains"/>
    <property type="match status" value="1"/>
</dbReference>
<dbReference type="OrthoDB" id="4311033at2"/>
<evidence type="ECO:0000313" key="1">
    <source>
        <dbReference type="EMBL" id="SNR65636.1"/>
    </source>
</evidence>
<name>A0A238Y2X1_9ACTN</name>
<protein>
    <submittedName>
        <fullName evidence="1">Ornithine cyclodeaminase</fullName>
    </submittedName>
</protein>
<dbReference type="InterPro" id="IPR023401">
    <property type="entry name" value="ODC_N"/>
</dbReference>
<gene>
    <name evidence="1" type="ORF">SAMN06272737_11779</name>
</gene>
<dbReference type="InterPro" id="IPR003462">
    <property type="entry name" value="ODC_Mu_crystall"/>
</dbReference>
<sequence>MPYLDEATVFRLAPWPDAVAAIERVLLDGLDPADAPPRSFADVAHGQLLLMPGTTPTGVGVKLATVAPGNPDRGLPRIQALYVLYDPATLTITALLDGTALTTLRTPAVSAVAVDHLADPAAHRMVVFGSGPQAWGHVAAIRAVRPIDEVVVVARQRAGAERLVGRLTTAGLVARVGAAQDVARADVVVCATTARTPLFDGGMLPSHACVVAVGSHEPEARELDAVALRRAGRVVVEDVAVALREAGDVIQAVASGDVSQADLLALRNVVRMSPDGRGAVFKSVGMGWQDLAVAELVHRRWLERSDG</sequence>
<accession>A0A238Y2X1</accession>
<dbReference type="Gene3D" id="3.40.50.720">
    <property type="entry name" value="NAD(P)-binding Rossmann-like Domain"/>
    <property type="match status" value="1"/>
</dbReference>